<gene>
    <name evidence="1" type="ORF">LPB072_06390</name>
    <name evidence="2" type="ORF">LPB72_15875</name>
</gene>
<accession>A0A167H6R0</accession>
<dbReference type="STRING" id="1763535.LPB072_06390"/>
<dbReference type="RefSeq" id="WP_066092901.1">
    <property type="nucleotide sequence ID" value="NZ_CP017476.1"/>
</dbReference>
<evidence type="ECO:0000313" key="1">
    <source>
        <dbReference type="EMBL" id="AOW12528.1"/>
    </source>
</evidence>
<keyword evidence="3" id="KW-1185">Reference proteome</keyword>
<dbReference type="Proteomes" id="UP000185657">
    <property type="component" value="Unassembled WGS sequence"/>
</dbReference>
<proteinExistence type="predicted"/>
<dbReference type="Proteomes" id="UP000185680">
    <property type="component" value="Chromosome"/>
</dbReference>
<dbReference type="KEGG" id="hyl:LPB072_06390"/>
<evidence type="ECO:0000313" key="4">
    <source>
        <dbReference type="Proteomes" id="UP000185680"/>
    </source>
</evidence>
<protein>
    <recommendedName>
        <fullName evidence="5">Response regulatory domain-containing protein</fullName>
    </recommendedName>
</protein>
<organism evidence="1 4">
    <name type="scientific">Hydrogenophaga crassostreae</name>
    <dbReference type="NCBI Taxonomy" id="1763535"/>
    <lineage>
        <taxon>Bacteria</taxon>
        <taxon>Pseudomonadati</taxon>
        <taxon>Pseudomonadota</taxon>
        <taxon>Betaproteobacteria</taxon>
        <taxon>Burkholderiales</taxon>
        <taxon>Comamonadaceae</taxon>
        <taxon>Hydrogenophaga</taxon>
    </lineage>
</organism>
<name>A0A167H6R0_9BURK</name>
<dbReference type="EMBL" id="CP017476">
    <property type="protein sequence ID" value="AOW12528.1"/>
    <property type="molecule type" value="Genomic_DNA"/>
</dbReference>
<dbReference type="EMBL" id="LVWD01000030">
    <property type="protein sequence ID" value="OAD40396.1"/>
    <property type="molecule type" value="Genomic_DNA"/>
</dbReference>
<sequence>MITASNTEALHPITILLVAQHSEHFRELQAITATWANKPRLLWTPVPTQATQLALMHRIDLALLDTDLQDAGSHSLERLISRCIPTAAVCTFQERFGPGVSPIVAGQLYWDEMPLILRGWMTQQQQPTPFGEQANASVFEKAA</sequence>
<evidence type="ECO:0008006" key="5">
    <source>
        <dbReference type="Google" id="ProtNLM"/>
    </source>
</evidence>
<reference evidence="2 3" key="1">
    <citation type="submission" date="2016-02" db="EMBL/GenBank/DDBJ databases">
        <title>Draft genome sequence of Hydrogenophaga sp. LPB0072.</title>
        <authorList>
            <person name="Shin S.-K."/>
            <person name="Yi H."/>
        </authorList>
    </citation>
    <scope>NUCLEOTIDE SEQUENCE [LARGE SCALE GENOMIC DNA]</scope>
    <source>
        <strain evidence="2 3">LPB0072</strain>
    </source>
</reference>
<evidence type="ECO:0000313" key="2">
    <source>
        <dbReference type="EMBL" id="OAD40396.1"/>
    </source>
</evidence>
<dbReference type="AlphaFoldDB" id="A0A167H6R0"/>
<reference evidence="1 4" key="2">
    <citation type="submission" date="2016-10" db="EMBL/GenBank/DDBJ databases">
        <title>Hydorgenophaga sp. LPB0072 isolated from gastropod.</title>
        <authorList>
            <person name="Kim E."/>
            <person name="Yi H."/>
        </authorList>
    </citation>
    <scope>NUCLEOTIDE SEQUENCE [LARGE SCALE GENOMIC DNA]</scope>
    <source>
        <strain evidence="1 4">LPB0072</strain>
    </source>
</reference>
<evidence type="ECO:0000313" key="3">
    <source>
        <dbReference type="Proteomes" id="UP000185657"/>
    </source>
</evidence>